<keyword evidence="2" id="KW-1185">Reference proteome</keyword>
<evidence type="ECO:0000313" key="1">
    <source>
        <dbReference type="EMBL" id="VEL27901.1"/>
    </source>
</evidence>
<dbReference type="EMBL" id="CAAALY010090806">
    <property type="protein sequence ID" value="VEL27901.1"/>
    <property type="molecule type" value="Genomic_DNA"/>
</dbReference>
<dbReference type="Proteomes" id="UP000784294">
    <property type="component" value="Unassembled WGS sequence"/>
</dbReference>
<sequence>MDCSVLPHLSAGANWDIHPAEISLHTLDGIRTSVLSISQMFRILSLAAAASRWHSKQASLRPTRSLCSFCRLWRRQDFHFV</sequence>
<proteinExistence type="predicted"/>
<comment type="caution">
    <text evidence="1">The sequence shown here is derived from an EMBL/GenBank/DDBJ whole genome shotgun (WGS) entry which is preliminary data.</text>
</comment>
<reference evidence="1" key="1">
    <citation type="submission" date="2018-11" db="EMBL/GenBank/DDBJ databases">
        <authorList>
            <consortium name="Pathogen Informatics"/>
        </authorList>
    </citation>
    <scope>NUCLEOTIDE SEQUENCE</scope>
</reference>
<protein>
    <submittedName>
        <fullName evidence="1">Uncharacterized protein</fullName>
    </submittedName>
</protein>
<name>A0A448X4L3_9PLAT</name>
<gene>
    <name evidence="1" type="ORF">PXEA_LOCUS21341</name>
</gene>
<organism evidence="1 2">
    <name type="scientific">Protopolystoma xenopodis</name>
    <dbReference type="NCBI Taxonomy" id="117903"/>
    <lineage>
        <taxon>Eukaryota</taxon>
        <taxon>Metazoa</taxon>
        <taxon>Spiralia</taxon>
        <taxon>Lophotrochozoa</taxon>
        <taxon>Platyhelminthes</taxon>
        <taxon>Monogenea</taxon>
        <taxon>Polyopisthocotylea</taxon>
        <taxon>Polystomatidea</taxon>
        <taxon>Polystomatidae</taxon>
        <taxon>Protopolystoma</taxon>
    </lineage>
</organism>
<evidence type="ECO:0000313" key="2">
    <source>
        <dbReference type="Proteomes" id="UP000784294"/>
    </source>
</evidence>
<dbReference type="AlphaFoldDB" id="A0A448X4L3"/>
<accession>A0A448X4L3</accession>